<dbReference type="SUPFAM" id="SSF63825">
    <property type="entry name" value="YWTD domain"/>
    <property type="match status" value="1"/>
</dbReference>
<name>A0A564VIW6_9FIRM</name>
<dbReference type="EMBL" id="CABHNW010000020">
    <property type="protein sequence ID" value="VUX32358.1"/>
    <property type="molecule type" value="Genomic_DNA"/>
</dbReference>
<protein>
    <submittedName>
        <fullName evidence="2">Uncharacterized protein</fullName>
    </submittedName>
</protein>
<dbReference type="RefSeq" id="WP_144092798.1">
    <property type="nucleotide sequence ID" value="NZ_CABHMX010000005.1"/>
</dbReference>
<dbReference type="AlphaFoldDB" id="A0A564VIW6"/>
<evidence type="ECO:0000256" key="1">
    <source>
        <dbReference type="SAM" id="Phobius"/>
    </source>
</evidence>
<evidence type="ECO:0000313" key="2">
    <source>
        <dbReference type="EMBL" id="VUX32358.1"/>
    </source>
</evidence>
<organism evidence="2 3">
    <name type="scientific">Blautia luti</name>
    <dbReference type="NCBI Taxonomy" id="89014"/>
    <lineage>
        <taxon>Bacteria</taxon>
        <taxon>Bacillati</taxon>
        <taxon>Bacillota</taxon>
        <taxon>Clostridia</taxon>
        <taxon>Lachnospirales</taxon>
        <taxon>Lachnospiraceae</taxon>
        <taxon>Blautia</taxon>
    </lineage>
</organism>
<reference evidence="2 3" key="1">
    <citation type="submission" date="2019-07" db="EMBL/GenBank/DDBJ databases">
        <authorList>
            <person name="Hibberd C M."/>
            <person name="Gehrig L. J."/>
            <person name="Chang H.-W."/>
            <person name="Venkatesh S."/>
        </authorList>
    </citation>
    <scope>NUCLEOTIDE SEQUENCE [LARGE SCALE GENOMIC DNA]</scope>
    <source>
        <strain evidence="2">Blautia_luti_SSTS_Bg7063</strain>
    </source>
</reference>
<feature type="transmembrane region" description="Helical" evidence="1">
    <location>
        <begin position="12"/>
        <end position="33"/>
    </location>
</feature>
<keyword evidence="1" id="KW-0472">Membrane</keyword>
<accession>A0A564VIW6</accession>
<gene>
    <name evidence="2" type="ORF">RSSSTS7063_02441</name>
</gene>
<keyword evidence="3" id="KW-1185">Reference proteome</keyword>
<keyword evidence="1" id="KW-1133">Transmembrane helix</keyword>
<proteinExistence type="predicted"/>
<evidence type="ECO:0000313" key="3">
    <source>
        <dbReference type="Proteomes" id="UP000408482"/>
    </source>
</evidence>
<dbReference type="Proteomes" id="UP000408482">
    <property type="component" value="Unassembled WGS sequence"/>
</dbReference>
<sequence>MNKEMKHSFRIFILKILAVVFVLCICYFLYAFVYRAKTELPTKAVVTNRGAAVYTLRGQKQMLSQKEDFSYFAFDGREKEKEYGTYVIPGLKNTRTLLTKKGATPAMCTSMTPQGLAVTEDYVLISAYCSTQKHNSVIYVIDKEKHNFIKEVILPGQPHVGGLAYDPEHKLLWYSSNINGIAQAVSIKMDTIEAYDYDDSHLPVDTFQIVSLYGIVRDSFMTFYEGCLYVGCFEKYNESVIARYGVDEEGKLINTMDEKLGMDFEMAVPLDYSTISEQVQGIAFYNDKLLISHSFGILPSRLVFYEQSDKRLYVNENSARTYRFPERLEQIVVEGDSLYVMFESCAYAYRASSVNIVDRVLKLSLSKMETYDEEESLFFCRNKEKTREHQKRQQVLNPACPQYI</sequence>
<keyword evidence="1" id="KW-0812">Transmembrane</keyword>